<dbReference type="PANTHER" id="PTHR31902:SF21">
    <property type="entry name" value="SUCRASE_FERREDOXIN-LIKE FAMILY PROTEIN-RELATED"/>
    <property type="match status" value="1"/>
</dbReference>
<evidence type="ECO:0000313" key="2">
    <source>
        <dbReference type="Proteomes" id="UP000235145"/>
    </source>
</evidence>
<keyword evidence="2" id="KW-1185">Reference proteome</keyword>
<dbReference type="AlphaFoldDB" id="A0A9R1ULS9"/>
<evidence type="ECO:0000313" key="1">
    <source>
        <dbReference type="EMBL" id="KAJ0189161.1"/>
    </source>
</evidence>
<name>A0A9R1ULS9_LACSA</name>
<evidence type="ECO:0008006" key="3">
    <source>
        <dbReference type="Google" id="ProtNLM"/>
    </source>
</evidence>
<dbReference type="PANTHER" id="PTHR31902">
    <property type="entry name" value="ACTIN PATCHES DISTAL PROTEIN 1"/>
    <property type="match status" value="1"/>
</dbReference>
<accession>A0A9R1ULS9</accession>
<gene>
    <name evidence="1" type="ORF">LSAT_V11C800398100</name>
</gene>
<dbReference type="Proteomes" id="UP000235145">
    <property type="component" value="Unassembled WGS sequence"/>
</dbReference>
<sequence>MHGLRLHGRRFRERYVDISTEAVVVDDDIKFGFQRQDMYTENLSRSVRPYEHHVLLCYKTREDWASRVESSHSDLLPKRRARAIKERKNDIAIKNLILTYSTFFMLYGMMFNRSDVIETETWVQRDGRIGTRSDWILKDYSNGDISGRATRSSDAQSGSMPTMPTMPEAGFPANPFDFSSMAGLLNDPNIKELAAQIAKDPSLNRMTEQLQQTFHAPDEGVPQFDTQQCYSTMQQVMQNPQFMTMAERLGNVMMQTNQV</sequence>
<comment type="caution">
    <text evidence="1">The sequence shown here is derived from an EMBL/GenBank/DDBJ whole genome shotgun (WGS) entry which is preliminary data.</text>
</comment>
<organism evidence="1 2">
    <name type="scientific">Lactuca sativa</name>
    <name type="common">Garden lettuce</name>
    <dbReference type="NCBI Taxonomy" id="4236"/>
    <lineage>
        <taxon>Eukaryota</taxon>
        <taxon>Viridiplantae</taxon>
        <taxon>Streptophyta</taxon>
        <taxon>Embryophyta</taxon>
        <taxon>Tracheophyta</taxon>
        <taxon>Spermatophyta</taxon>
        <taxon>Magnoliopsida</taxon>
        <taxon>eudicotyledons</taxon>
        <taxon>Gunneridae</taxon>
        <taxon>Pentapetalae</taxon>
        <taxon>asterids</taxon>
        <taxon>campanulids</taxon>
        <taxon>Asterales</taxon>
        <taxon>Asteraceae</taxon>
        <taxon>Cichorioideae</taxon>
        <taxon>Cichorieae</taxon>
        <taxon>Lactucinae</taxon>
        <taxon>Lactuca</taxon>
    </lineage>
</organism>
<protein>
    <recommendedName>
        <fullName evidence="3">STI1 domain-containing protein</fullName>
    </recommendedName>
</protein>
<proteinExistence type="predicted"/>
<dbReference type="InterPro" id="IPR009737">
    <property type="entry name" value="Aim32/Apd1-like"/>
</dbReference>
<reference evidence="1 2" key="1">
    <citation type="journal article" date="2017" name="Nat. Commun.">
        <title>Genome assembly with in vitro proximity ligation data and whole-genome triplication in lettuce.</title>
        <authorList>
            <person name="Reyes-Chin-Wo S."/>
            <person name="Wang Z."/>
            <person name="Yang X."/>
            <person name="Kozik A."/>
            <person name="Arikit S."/>
            <person name="Song C."/>
            <person name="Xia L."/>
            <person name="Froenicke L."/>
            <person name="Lavelle D.O."/>
            <person name="Truco M.J."/>
            <person name="Xia R."/>
            <person name="Zhu S."/>
            <person name="Xu C."/>
            <person name="Xu H."/>
            <person name="Xu X."/>
            <person name="Cox K."/>
            <person name="Korf I."/>
            <person name="Meyers B.C."/>
            <person name="Michelmore R.W."/>
        </authorList>
    </citation>
    <scope>NUCLEOTIDE SEQUENCE [LARGE SCALE GENOMIC DNA]</scope>
    <source>
        <strain evidence="2">cv. Salinas</strain>
        <tissue evidence="1">Seedlings</tissue>
    </source>
</reference>
<dbReference type="EMBL" id="NBSK02000008">
    <property type="protein sequence ID" value="KAJ0189161.1"/>
    <property type="molecule type" value="Genomic_DNA"/>
</dbReference>